<evidence type="ECO:0000313" key="2">
    <source>
        <dbReference type="EMBL" id="GGB23139.1"/>
    </source>
</evidence>
<evidence type="ECO:0000313" key="3">
    <source>
        <dbReference type="Proteomes" id="UP000603352"/>
    </source>
</evidence>
<protein>
    <recommendedName>
        <fullName evidence="1">Putative DNA-binding domain-containing protein</fullName>
    </recommendedName>
</protein>
<proteinExistence type="predicted"/>
<reference evidence="3" key="1">
    <citation type="journal article" date="2019" name="Int. J. Syst. Evol. Microbiol.">
        <title>The Global Catalogue of Microorganisms (GCM) 10K type strain sequencing project: providing services to taxonomists for standard genome sequencing and annotation.</title>
        <authorList>
            <consortium name="The Broad Institute Genomics Platform"/>
            <consortium name="The Broad Institute Genome Sequencing Center for Infectious Disease"/>
            <person name="Wu L."/>
            <person name="Ma J."/>
        </authorList>
    </citation>
    <scope>NUCLEOTIDE SEQUENCE [LARGE SCALE GENOMIC DNA]</scope>
    <source>
        <strain evidence="3">CGMCC 1.10188</strain>
    </source>
</reference>
<comment type="caution">
    <text evidence="2">The sequence shown here is derived from an EMBL/GenBank/DDBJ whole genome shotgun (WGS) entry which is preliminary data.</text>
</comment>
<keyword evidence="3" id="KW-1185">Reference proteome</keyword>
<dbReference type="InterPro" id="IPR018640">
    <property type="entry name" value="DUF2063"/>
</dbReference>
<dbReference type="RefSeq" id="WP_188573942.1">
    <property type="nucleotide sequence ID" value="NZ_BMDZ01000001.1"/>
</dbReference>
<evidence type="ECO:0000259" key="1">
    <source>
        <dbReference type="Pfam" id="PF09836"/>
    </source>
</evidence>
<sequence length="264" mass="28057">MTESVAALQRFQNQIAAIAWGRRPIDPSALRPWMAPDAPDRLIARRLAVHRRNALGAAVQSLEAAFPVVARMVGMDCFAAVAARHLRHQPPSTPQLSRWGADFAADLAADPDLAAWPAVAETARLEWARVAVWFAVDADHFTPGATIPDRLAAHPAARVIDSPCPILSLWQAHQPGASLTIRQAADAGPETVLVVRRDDRIGLHPLPPGAVHLFNALKSADGAVVLAEAARRALTADPALDLATALGLLVAHGALTAVAMPQDR</sequence>
<dbReference type="Proteomes" id="UP000603352">
    <property type="component" value="Unassembled WGS sequence"/>
</dbReference>
<name>A0ABQ1I707_9PROT</name>
<dbReference type="InterPro" id="IPR044922">
    <property type="entry name" value="DUF2063_N_sf"/>
</dbReference>
<gene>
    <name evidence="2" type="ORF">GCM10011505_00440</name>
</gene>
<feature type="domain" description="Putative DNA-binding" evidence="1">
    <location>
        <begin position="28"/>
        <end position="105"/>
    </location>
</feature>
<dbReference type="Gene3D" id="1.10.150.690">
    <property type="entry name" value="DUF2063"/>
    <property type="match status" value="1"/>
</dbReference>
<dbReference type="Pfam" id="PF09836">
    <property type="entry name" value="DUF2063"/>
    <property type="match status" value="1"/>
</dbReference>
<dbReference type="EMBL" id="BMDZ01000001">
    <property type="protein sequence ID" value="GGB23139.1"/>
    <property type="molecule type" value="Genomic_DNA"/>
</dbReference>
<organism evidence="2 3">
    <name type="scientific">Tistrella bauzanensis</name>
    <dbReference type="NCBI Taxonomy" id="657419"/>
    <lineage>
        <taxon>Bacteria</taxon>
        <taxon>Pseudomonadati</taxon>
        <taxon>Pseudomonadota</taxon>
        <taxon>Alphaproteobacteria</taxon>
        <taxon>Geminicoccales</taxon>
        <taxon>Geminicoccaceae</taxon>
        <taxon>Tistrella</taxon>
    </lineage>
</organism>
<accession>A0ABQ1I707</accession>